<proteinExistence type="predicted"/>
<evidence type="ECO:0000313" key="2">
    <source>
        <dbReference type="Proteomes" id="UP000242715"/>
    </source>
</evidence>
<dbReference type="AlphaFoldDB" id="A0A2Z6LLZ1"/>
<gene>
    <name evidence="1" type="ORF">TSUD_193470</name>
</gene>
<protein>
    <recommendedName>
        <fullName evidence="3">Ubiquitin-like protease family profile domain-containing protein</fullName>
    </recommendedName>
</protein>
<name>A0A2Z6LLZ1_TRISU</name>
<reference evidence="2" key="1">
    <citation type="journal article" date="2017" name="Front. Plant Sci.">
        <title>Climate Clever Clovers: New Paradigm to Reduce the Environmental Footprint of Ruminants by Breeding Low Methanogenic Forages Utilizing Haplotype Variation.</title>
        <authorList>
            <person name="Kaur P."/>
            <person name="Appels R."/>
            <person name="Bayer P.E."/>
            <person name="Keeble-Gagnere G."/>
            <person name="Wang J."/>
            <person name="Hirakawa H."/>
            <person name="Shirasawa K."/>
            <person name="Vercoe P."/>
            <person name="Stefanova K."/>
            <person name="Durmic Z."/>
            <person name="Nichols P."/>
            <person name="Revell C."/>
            <person name="Isobe S.N."/>
            <person name="Edwards D."/>
            <person name="Erskine W."/>
        </authorList>
    </citation>
    <scope>NUCLEOTIDE SEQUENCE [LARGE SCALE GENOMIC DNA]</scope>
    <source>
        <strain evidence="2">cv. Daliak</strain>
    </source>
</reference>
<dbReference type="OrthoDB" id="1408672at2759"/>
<evidence type="ECO:0008006" key="3">
    <source>
        <dbReference type="Google" id="ProtNLM"/>
    </source>
</evidence>
<accession>A0A2Z6LLZ1</accession>
<organism evidence="1 2">
    <name type="scientific">Trifolium subterraneum</name>
    <name type="common">Subterranean clover</name>
    <dbReference type="NCBI Taxonomy" id="3900"/>
    <lineage>
        <taxon>Eukaryota</taxon>
        <taxon>Viridiplantae</taxon>
        <taxon>Streptophyta</taxon>
        <taxon>Embryophyta</taxon>
        <taxon>Tracheophyta</taxon>
        <taxon>Spermatophyta</taxon>
        <taxon>Magnoliopsida</taxon>
        <taxon>eudicotyledons</taxon>
        <taxon>Gunneridae</taxon>
        <taxon>Pentapetalae</taxon>
        <taxon>rosids</taxon>
        <taxon>fabids</taxon>
        <taxon>Fabales</taxon>
        <taxon>Fabaceae</taxon>
        <taxon>Papilionoideae</taxon>
        <taxon>50 kb inversion clade</taxon>
        <taxon>NPAAA clade</taxon>
        <taxon>Hologalegina</taxon>
        <taxon>IRL clade</taxon>
        <taxon>Trifolieae</taxon>
        <taxon>Trifolium</taxon>
    </lineage>
</organism>
<dbReference type="EMBL" id="DF973192">
    <property type="protein sequence ID" value="GAU19009.1"/>
    <property type="molecule type" value="Genomic_DNA"/>
</dbReference>
<evidence type="ECO:0000313" key="1">
    <source>
        <dbReference type="EMBL" id="GAU19009.1"/>
    </source>
</evidence>
<sequence>MWQAIFLEQILLHDSIGILTPTYHDNLITNFCIVQPRCLPTQRHGSNDCGVWVAKWMIECPLKNDYENVTVVTATRMKLALYICQSKNNVLLDDLVSKAAKNWDVQKKKKRKALVKV</sequence>
<keyword evidence="2" id="KW-1185">Reference proteome</keyword>
<dbReference type="Proteomes" id="UP000242715">
    <property type="component" value="Unassembled WGS sequence"/>
</dbReference>